<evidence type="ECO:0000259" key="2">
    <source>
        <dbReference type="Pfam" id="PF02036"/>
    </source>
</evidence>
<dbReference type="InterPro" id="IPR003033">
    <property type="entry name" value="SCP2_sterol-bd_dom"/>
</dbReference>
<protein>
    <submittedName>
        <fullName evidence="4">Sterol-binding protein</fullName>
    </submittedName>
</protein>
<dbReference type="InterPro" id="IPR036527">
    <property type="entry name" value="SCP2_sterol-bd_dom_sf"/>
</dbReference>
<proteinExistence type="predicted"/>
<dbReference type="InterPro" id="IPR017517">
    <property type="entry name" value="Maleyloyr_isom"/>
</dbReference>
<sequence length="324" mass="33662">MILHGHATSICGESGVAWAYPWYGPSPAEAPPRSGGVRGGVERVRLTSGVLPGDLVDAIRGTARDIAEVLGASGTGPGPGDGDGAGHRGGLPVPRSVWTVGEAAAHLAQANALMADIAAGHERPYGDGTPGGLTEANERALAEFAERDPEPLADMITEQAEAFLAAVERRDPAEVLTTPLGTMSPAVLGSYLLTHMLGHGYDLALALGRPHMVDARRVALTLPFMIAVMPGVADPVAVAGLTARFAVRLRGGPGFGVTVTGGDVQVAHEPPARPDCTILTEPVAFLLLALGRLDPWPVIARGKALGWGRKPWLAPRFPRLFRAP</sequence>
<feature type="domain" description="SCP2" evidence="2">
    <location>
        <begin position="237"/>
        <end position="303"/>
    </location>
</feature>
<dbReference type="Gene3D" id="1.20.120.450">
    <property type="entry name" value="dinb family like domain"/>
    <property type="match status" value="1"/>
</dbReference>
<evidence type="ECO:0000313" key="5">
    <source>
        <dbReference type="Proteomes" id="UP000324106"/>
    </source>
</evidence>
<dbReference type="AlphaFoldDB" id="A0A5P2B1R8"/>
<dbReference type="Pfam" id="PF11716">
    <property type="entry name" value="MDMPI_N"/>
    <property type="match status" value="1"/>
</dbReference>
<dbReference type="InterPro" id="IPR024344">
    <property type="entry name" value="MDMPI_metal-binding"/>
</dbReference>
<reference evidence="4 5" key="1">
    <citation type="submission" date="2018-05" db="EMBL/GenBank/DDBJ databases">
        <title>Streptomyces venezuelae.</title>
        <authorList>
            <person name="Kim W."/>
            <person name="Lee N."/>
            <person name="Cho B.-K."/>
        </authorList>
    </citation>
    <scope>NUCLEOTIDE SEQUENCE [LARGE SCALE GENOMIC DNA]</scope>
    <source>
        <strain evidence="4 5">ATCC 15068</strain>
    </source>
</reference>
<accession>A0A5P2B1R8</accession>
<name>A0A5P2B1R8_STRVZ</name>
<feature type="domain" description="Mycothiol-dependent maleylpyruvate isomerase metal-binding" evidence="3">
    <location>
        <begin position="92"/>
        <end position="204"/>
    </location>
</feature>
<organism evidence="4 5">
    <name type="scientific">Streptomyces venezuelae</name>
    <dbReference type="NCBI Taxonomy" id="54571"/>
    <lineage>
        <taxon>Bacteria</taxon>
        <taxon>Bacillati</taxon>
        <taxon>Actinomycetota</taxon>
        <taxon>Actinomycetes</taxon>
        <taxon>Kitasatosporales</taxon>
        <taxon>Streptomycetaceae</taxon>
        <taxon>Streptomyces</taxon>
    </lineage>
</organism>
<dbReference type="SUPFAM" id="SSF55718">
    <property type="entry name" value="SCP-like"/>
    <property type="match status" value="1"/>
</dbReference>
<dbReference type="Pfam" id="PF02036">
    <property type="entry name" value="SCP2"/>
    <property type="match status" value="1"/>
</dbReference>
<feature type="region of interest" description="Disordered" evidence="1">
    <location>
        <begin position="70"/>
        <end position="89"/>
    </location>
</feature>
<dbReference type="Proteomes" id="UP000324106">
    <property type="component" value="Chromosome"/>
</dbReference>
<evidence type="ECO:0000259" key="3">
    <source>
        <dbReference type="Pfam" id="PF11716"/>
    </source>
</evidence>
<dbReference type="NCBIfam" id="TIGR03083">
    <property type="entry name" value="maleylpyruvate isomerase family mycothiol-dependent enzyme"/>
    <property type="match status" value="1"/>
</dbReference>
<evidence type="ECO:0000313" key="4">
    <source>
        <dbReference type="EMBL" id="QES23870.1"/>
    </source>
</evidence>
<dbReference type="EMBL" id="CP029194">
    <property type="protein sequence ID" value="QES23870.1"/>
    <property type="molecule type" value="Genomic_DNA"/>
</dbReference>
<dbReference type="GO" id="GO:0046872">
    <property type="term" value="F:metal ion binding"/>
    <property type="evidence" value="ECO:0007669"/>
    <property type="project" value="InterPro"/>
</dbReference>
<evidence type="ECO:0000256" key="1">
    <source>
        <dbReference type="SAM" id="MobiDB-lite"/>
    </source>
</evidence>
<dbReference type="OrthoDB" id="3669840at2"/>
<feature type="compositionally biased region" description="Gly residues" evidence="1">
    <location>
        <begin position="73"/>
        <end position="89"/>
    </location>
</feature>
<gene>
    <name evidence="4" type="ORF">DEJ46_36075</name>
</gene>
<dbReference type="InterPro" id="IPR034660">
    <property type="entry name" value="DinB/YfiT-like"/>
</dbReference>
<dbReference type="SUPFAM" id="SSF109854">
    <property type="entry name" value="DinB/YfiT-like putative metalloenzymes"/>
    <property type="match status" value="1"/>
</dbReference>